<feature type="region of interest" description="Disordered" evidence="7">
    <location>
        <begin position="706"/>
        <end position="729"/>
    </location>
</feature>
<feature type="domain" description="Reverse transcriptase" evidence="8">
    <location>
        <begin position="1"/>
        <end position="65"/>
    </location>
</feature>
<keyword evidence="5" id="KW-0378">Hydrolase</keyword>
<dbReference type="Pfam" id="PF00665">
    <property type="entry name" value="rve"/>
    <property type="match status" value="1"/>
</dbReference>
<keyword evidence="1" id="KW-0808">Transferase</keyword>
<dbReference type="AlphaFoldDB" id="A0A0C2IU42"/>
<sequence>MDKVLSGIDGVISYIDDIIITGRNDEEHFARLTEVLSRLKKYNICTCLEKCSFFSHEVQYLGHIINQNGIKPIDEKILPILNMPAPCNIGELKSFLGSVNYYSKFLPNLQGKCIPFYALTRKNSRWMWNDKLQSLFDEIKAFLGSAKALVHFDEKLPIIISTDASAVGIGGVLSHKMKDGSVRPVAYVSRVLDKTEKNYSVTDREALAIIYTIKKFHEYIYGREFTLLTDHKPLEHIFGTRSNISSTISSRLIRWSCTLNSYKYKIEYRQNQNNAVADTLSRLPVGKREENTGERVIRLISSAVAITKRNLITETDRDPLLSKTRKYMNLGWPSRNQLSKEETYLYDIRHSLSIEEGIILHHDRIIVPKSLVGVVLEYIHTNHPGIHAMKDLARFHLWWPSMNNDIEEFVKKCEICQGNAPNVQETPLFPWSTSNYPWERVHIDFAYIDRTCWLVCVDSYSKWVEMFPLKVCSSGETIRRLEEMFSRWGIPNKIISDNGPQFTSREFIEFCRMHCIKHITSSPYHSRTNGQVERIIKTIKEKYAKLKKINNVRQRVNILLYWYRNTPSKTTLRSPAEVLMGRHLRGLLDNIKPNITTNISNAQERQKSYHDKNTQFREFKQHEPVWVKKELEPGFKKGLILDRTGELSYKVEVEGATQRKHADQMKSRSIPEKDITIKEGNTSPDIDPSDTPSSQIIEQNIVDVSKHEAKDLETEHVPRRSSRIRKPPTIPYSQYLQEWQRKHLAEGEGDVVD</sequence>
<evidence type="ECO:0000256" key="6">
    <source>
        <dbReference type="ARBA" id="ARBA00022918"/>
    </source>
</evidence>
<evidence type="ECO:0000256" key="7">
    <source>
        <dbReference type="SAM" id="MobiDB-lite"/>
    </source>
</evidence>
<proteinExistence type="predicted"/>
<dbReference type="GO" id="GO:0003676">
    <property type="term" value="F:nucleic acid binding"/>
    <property type="evidence" value="ECO:0007669"/>
    <property type="project" value="InterPro"/>
</dbReference>
<protein>
    <submittedName>
        <fullName evidence="10">Transposon Tf2-6 polyprotein</fullName>
    </submittedName>
</protein>
<comment type="caution">
    <text evidence="10">The sequence shown here is derived from an EMBL/GenBank/DDBJ whole genome shotgun (WGS) entry which is preliminary data.</text>
</comment>
<reference evidence="10 11" key="1">
    <citation type="journal article" date="2014" name="Genome Biol. Evol.">
        <title>The genome of the myxosporean Thelohanellus kitauei shows adaptations to nutrient acquisition within its fish host.</title>
        <authorList>
            <person name="Yang Y."/>
            <person name="Xiong J."/>
            <person name="Zhou Z."/>
            <person name="Huo F."/>
            <person name="Miao W."/>
            <person name="Ran C."/>
            <person name="Liu Y."/>
            <person name="Zhang J."/>
            <person name="Feng J."/>
            <person name="Wang M."/>
            <person name="Wang M."/>
            <person name="Wang L."/>
            <person name="Yao B."/>
        </authorList>
    </citation>
    <scope>NUCLEOTIDE SEQUENCE [LARGE SCALE GENOMIC DNA]</scope>
    <source>
        <strain evidence="10">Wuqing</strain>
    </source>
</reference>
<dbReference type="Gene3D" id="3.30.70.270">
    <property type="match status" value="2"/>
</dbReference>
<feature type="region of interest" description="Disordered" evidence="7">
    <location>
        <begin position="657"/>
        <end position="693"/>
    </location>
</feature>
<dbReference type="InterPro" id="IPR036397">
    <property type="entry name" value="RNaseH_sf"/>
</dbReference>
<dbReference type="FunFam" id="3.10.20.370:FF:000001">
    <property type="entry name" value="Retrovirus-related Pol polyprotein from transposon 17.6-like protein"/>
    <property type="match status" value="1"/>
</dbReference>
<dbReference type="InterPro" id="IPR012337">
    <property type="entry name" value="RNaseH-like_sf"/>
</dbReference>
<dbReference type="InterPro" id="IPR041588">
    <property type="entry name" value="Integrase_H2C2"/>
</dbReference>
<dbReference type="InterPro" id="IPR043502">
    <property type="entry name" value="DNA/RNA_pol_sf"/>
</dbReference>
<keyword evidence="3" id="KW-0540">Nuclease</keyword>
<dbReference type="InterPro" id="IPR043128">
    <property type="entry name" value="Rev_trsase/Diguanyl_cyclase"/>
</dbReference>
<feature type="compositionally biased region" description="Basic and acidic residues" evidence="7">
    <location>
        <begin position="706"/>
        <end position="718"/>
    </location>
</feature>
<dbReference type="CDD" id="cd09274">
    <property type="entry name" value="RNase_HI_RT_Ty3"/>
    <property type="match status" value="1"/>
</dbReference>
<dbReference type="Proteomes" id="UP000031668">
    <property type="component" value="Unassembled WGS sequence"/>
</dbReference>
<keyword evidence="2" id="KW-0548">Nucleotidyltransferase</keyword>
<keyword evidence="6" id="KW-0695">RNA-directed DNA polymerase</keyword>
<dbReference type="GO" id="GO:0003964">
    <property type="term" value="F:RNA-directed DNA polymerase activity"/>
    <property type="evidence" value="ECO:0007669"/>
    <property type="project" value="UniProtKB-KW"/>
</dbReference>
<dbReference type="OrthoDB" id="5978836at2759"/>
<evidence type="ECO:0000259" key="9">
    <source>
        <dbReference type="PROSITE" id="PS50994"/>
    </source>
</evidence>
<dbReference type="GO" id="GO:0015074">
    <property type="term" value="P:DNA integration"/>
    <property type="evidence" value="ECO:0007669"/>
    <property type="project" value="InterPro"/>
</dbReference>
<name>A0A0C2IU42_THEKT</name>
<dbReference type="FunFam" id="3.30.70.270:FF:000020">
    <property type="entry name" value="Transposon Tf2-6 polyprotein-like Protein"/>
    <property type="match status" value="1"/>
</dbReference>
<dbReference type="PANTHER" id="PTHR37984">
    <property type="entry name" value="PROTEIN CBG26694"/>
    <property type="match status" value="1"/>
</dbReference>
<keyword evidence="11" id="KW-1185">Reference proteome</keyword>
<dbReference type="GO" id="GO:0004519">
    <property type="term" value="F:endonuclease activity"/>
    <property type="evidence" value="ECO:0007669"/>
    <property type="project" value="UniProtKB-KW"/>
</dbReference>
<dbReference type="Pfam" id="PF00078">
    <property type="entry name" value="RVT_1"/>
    <property type="match status" value="1"/>
</dbReference>
<dbReference type="EMBL" id="JWZT01005674">
    <property type="protein sequence ID" value="KII60352.1"/>
    <property type="molecule type" value="Genomic_DNA"/>
</dbReference>
<dbReference type="Gene3D" id="1.10.340.70">
    <property type="match status" value="1"/>
</dbReference>
<evidence type="ECO:0000313" key="10">
    <source>
        <dbReference type="EMBL" id="KII60352.1"/>
    </source>
</evidence>
<dbReference type="PANTHER" id="PTHR37984:SF5">
    <property type="entry name" value="PROTEIN NYNRIN-LIKE"/>
    <property type="match status" value="1"/>
</dbReference>
<evidence type="ECO:0000256" key="1">
    <source>
        <dbReference type="ARBA" id="ARBA00022679"/>
    </source>
</evidence>
<feature type="domain" description="Integrase catalytic" evidence="9">
    <location>
        <begin position="433"/>
        <end position="583"/>
    </location>
</feature>
<feature type="compositionally biased region" description="Low complexity" evidence="7">
    <location>
        <begin position="682"/>
        <end position="693"/>
    </location>
</feature>
<dbReference type="InterPro" id="IPR041373">
    <property type="entry name" value="RT_RNaseH"/>
</dbReference>
<dbReference type="InterPro" id="IPR000477">
    <property type="entry name" value="RT_dom"/>
</dbReference>
<evidence type="ECO:0000313" key="11">
    <source>
        <dbReference type="Proteomes" id="UP000031668"/>
    </source>
</evidence>
<dbReference type="InterPro" id="IPR001584">
    <property type="entry name" value="Integrase_cat-core"/>
</dbReference>
<accession>A0A0C2IU42</accession>
<evidence type="ECO:0000259" key="8">
    <source>
        <dbReference type="PROSITE" id="PS50878"/>
    </source>
</evidence>
<evidence type="ECO:0000256" key="2">
    <source>
        <dbReference type="ARBA" id="ARBA00022695"/>
    </source>
</evidence>
<evidence type="ECO:0000256" key="3">
    <source>
        <dbReference type="ARBA" id="ARBA00022722"/>
    </source>
</evidence>
<dbReference type="GO" id="GO:0016787">
    <property type="term" value="F:hydrolase activity"/>
    <property type="evidence" value="ECO:0007669"/>
    <property type="project" value="UniProtKB-KW"/>
</dbReference>
<dbReference type="SUPFAM" id="SSF53098">
    <property type="entry name" value="Ribonuclease H-like"/>
    <property type="match status" value="1"/>
</dbReference>
<dbReference type="FunFam" id="3.30.70.270:FF:000003">
    <property type="entry name" value="Transposon Ty3-G Gag-Pol polyprotein"/>
    <property type="match status" value="1"/>
</dbReference>
<dbReference type="SUPFAM" id="SSF56672">
    <property type="entry name" value="DNA/RNA polymerases"/>
    <property type="match status" value="1"/>
</dbReference>
<dbReference type="Gene3D" id="3.10.20.370">
    <property type="match status" value="1"/>
</dbReference>
<evidence type="ECO:0000256" key="4">
    <source>
        <dbReference type="ARBA" id="ARBA00022759"/>
    </source>
</evidence>
<dbReference type="PROSITE" id="PS50994">
    <property type="entry name" value="INTEGRASE"/>
    <property type="match status" value="1"/>
</dbReference>
<feature type="compositionally biased region" description="Basic and acidic residues" evidence="7">
    <location>
        <begin position="660"/>
        <end position="677"/>
    </location>
</feature>
<dbReference type="OMA" id="CRIDHIL"/>
<dbReference type="InterPro" id="IPR050951">
    <property type="entry name" value="Retrovirus_Pol_polyprotein"/>
</dbReference>
<dbReference type="Pfam" id="PF17921">
    <property type="entry name" value="Integrase_H2C2"/>
    <property type="match status" value="1"/>
</dbReference>
<dbReference type="PROSITE" id="PS50878">
    <property type="entry name" value="RT_POL"/>
    <property type="match status" value="1"/>
</dbReference>
<dbReference type="Gene3D" id="3.30.420.10">
    <property type="entry name" value="Ribonuclease H-like superfamily/Ribonuclease H"/>
    <property type="match status" value="1"/>
</dbReference>
<gene>
    <name evidence="10" type="ORF">RF11_04812</name>
</gene>
<evidence type="ECO:0000256" key="5">
    <source>
        <dbReference type="ARBA" id="ARBA00022801"/>
    </source>
</evidence>
<dbReference type="FunFam" id="3.30.420.10:FF:000063">
    <property type="entry name" value="Retrovirus-related Pol polyprotein from transposon 297-like Protein"/>
    <property type="match status" value="1"/>
</dbReference>
<keyword evidence="4" id="KW-0255">Endonuclease</keyword>
<organism evidence="10 11">
    <name type="scientific">Thelohanellus kitauei</name>
    <name type="common">Myxosporean</name>
    <dbReference type="NCBI Taxonomy" id="669202"/>
    <lineage>
        <taxon>Eukaryota</taxon>
        <taxon>Metazoa</taxon>
        <taxon>Cnidaria</taxon>
        <taxon>Myxozoa</taxon>
        <taxon>Myxosporea</taxon>
        <taxon>Bivalvulida</taxon>
        <taxon>Platysporina</taxon>
        <taxon>Myxobolidae</taxon>
        <taxon>Thelohanellus</taxon>
    </lineage>
</organism>
<dbReference type="FunFam" id="1.10.340.70:FF:000003">
    <property type="entry name" value="Protein CBG25708"/>
    <property type="match status" value="1"/>
</dbReference>
<dbReference type="Pfam" id="PF17917">
    <property type="entry name" value="RT_RNaseH"/>
    <property type="match status" value="1"/>
</dbReference>